<dbReference type="GO" id="GO:0016757">
    <property type="term" value="F:glycosyltransferase activity"/>
    <property type="evidence" value="ECO:0007669"/>
    <property type="project" value="InterPro"/>
</dbReference>
<name>A0A1Y2E5V5_9BASI</name>
<dbReference type="AlphaFoldDB" id="A0A1Y2E5V5"/>
<gene>
    <name evidence="2" type="ORF">BCR35DRAFT_334489</name>
</gene>
<feature type="domain" description="Glycosyltransferase 61 catalytic" evidence="1">
    <location>
        <begin position="95"/>
        <end position="220"/>
    </location>
</feature>
<evidence type="ECO:0000313" key="3">
    <source>
        <dbReference type="Proteomes" id="UP000193467"/>
    </source>
</evidence>
<dbReference type="InterPro" id="IPR049625">
    <property type="entry name" value="Glyco_transf_61_cat"/>
</dbReference>
<sequence>MSDLVSTSPIHLPEEDAEILDEVLIASSPDSWSFQHHLDRVTHIVTQGAHLLDLTSAKAPFVFTGKSGTNFVRALWERLGFEEKHVLHRGNPTAIARHLIFSCRAVLVHPFLSLGALQRFGIDHYQPSSTRNKIVYMSRSNGRASNGGRKVLNEEELLEGIQSLLNERKLGEELVLFDEDAFPDLDSLFSWFGANVAAIVGPHGGALLHHRWAAKGALIIEFMPTTFTSLAIYEEASVLSQQYAVLVVDPSVEGGKDMVIDVEDVTRLLTEHLGKGETAEDPLRKYYPWKAKELGLDSSD</sequence>
<evidence type="ECO:0000313" key="2">
    <source>
        <dbReference type="EMBL" id="ORY66931.1"/>
    </source>
</evidence>
<organism evidence="2 3">
    <name type="scientific">Leucosporidium creatinivorum</name>
    <dbReference type="NCBI Taxonomy" id="106004"/>
    <lineage>
        <taxon>Eukaryota</taxon>
        <taxon>Fungi</taxon>
        <taxon>Dikarya</taxon>
        <taxon>Basidiomycota</taxon>
        <taxon>Pucciniomycotina</taxon>
        <taxon>Microbotryomycetes</taxon>
        <taxon>Leucosporidiales</taxon>
        <taxon>Leucosporidium</taxon>
    </lineage>
</organism>
<evidence type="ECO:0000259" key="1">
    <source>
        <dbReference type="Pfam" id="PF04577"/>
    </source>
</evidence>
<keyword evidence="3" id="KW-1185">Reference proteome</keyword>
<proteinExistence type="predicted"/>
<dbReference type="Proteomes" id="UP000193467">
    <property type="component" value="Unassembled WGS sequence"/>
</dbReference>
<dbReference type="OrthoDB" id="529273at2759"/>
<protein>
    <recommendedName>
        <fullName evidence="1">Glycosyltransferase 61 catalytic domain-containing protein</fullName>
    </recommendedName>
</protein>
<dbReference type="EMBL" id="MCGR01000061">
    <property type="protein sequence ID" value="ORY66931.1"/>
    <property type="molecule type" value="Genomic_DNA"/>
</dbReference>
<dbReference type="Pfam" id="PF04577">
    <property type="entry name" value="Glyco_transf_61"/>
    <property type="match status" value="1"/>
</dbReference>
<dbReference type="InParanoid" id="A0A1Y2E5V5"/>
<comment type="caution">
    <text evidence="2">The sequence shown here is derived from an EMBL/GenBank/DDBJ whole genome shotgun (WGS) entry which is preliminary data.</text>
</comment>
<reference evidence="2 3" key="1">
    <citation type="submission" date="2016-07" db="EMBL/GenBank/DDBJ databases">
        <title>Pervasive Adenine N6-methylation of Active Genes in Fungi.</title>
        <authorList>
            <consortium name="DOE Joint Genome Institute"/>
            <person name="Mondo S.J."/>
            <person name="Dannebaum R.O."/>
            <person name="Kuo R.C."/>
            <person name="Labutti K."/>
            <person name="Haridas S."/>
            <person name="Kuo A."/>
            <person name="Salamov A."/>
            <person name="Ahrendt S.R."/>
            <person name="Lipzen A."/>
            <person name="Sullivan W."/>
            <person name="Andreopoulos W.B."/>
            <person name="Clum A."/>
            <person name="Lindquist E."/>
            <person name="Daum C."/>
            <person name="Ramamoorthy G.K."/>
            <person name="Gryganskyi A."/>
            <person name="Culley D."/>
            <person name="Magnuson J.K."/>
            <person name="James T.Y."/>
            <person name="O'Malley M.A."/>
            <person name="Stajich J.E."/>
            <person name="Spatafora J.W."/>
            <person name="Visel A."/>
            <person name="Grigoriev I.V."/>
        </authorList>
    </citation>
    <scope>NUCLEOTIDE SEQUENCE [LARGE SCALE GENOMIC DNA]</scope>
    <source>
        <strain evidence="2 3">62-1032</strain>
    </source>
</reference>
<accession>A0A1Y2E5V5</accession>